<keyword evidence="7" id="KW-0456">Lyase</keyword>
<keyword evidence="2 8" id="KW-0645">Protease</keyword>
<keyword evidence="5" id="KW-0190">Covalent protein-DNA linkage</keyword>
<dbReference type="GO" id="GO:0008233">
    <property type="term" value="F:peptidase activity"/>
    <property type="evidence" value="ECO:0007669"/>
    <property type="project" value="UniProtKB-KW"/>
</dbReference>
<dbReference type="AlphaFoldDB" id="A0A1Y1SIH4"/>
<keyword evidence="6" id="KW-0238">DNA-binding</keyword>
<evidence type="ECO:0000256" key="7">
    <source>
        <dbReference type="ARBA" id="ARBA00023239"/>
    </source>
</evidence>
<protein>
    <recommendedName>
        <fullName evidence="8">Abasic site processing protein</fullName>
        <ecNumber evidence="8">3.4.-.-</ecNumber>
    </recommendedName>
</protein>
<evidence type="ECO:0000256" key="8">
    <source>
        <dbReference type="RuleBase" id="RU364100"/>
    </source>
</evidence>
<dbReference type="EMBL" id="AQQV01000001">
    <property type="protein sequence ID" value="ORE89447.1"/>
    <property type="molecule type" value="Genomic_DNA"/>
</dbReference>
<accession>A0A1Y1SIH4</accession>
<dbReference type="InterPro" id="IPR003738">
    <property type="entry name" value="SRAP"/>
</dbReference>
<sequence>MCFSAQASFDLDKLKREYDALIDYQVFADILEQRLTNNAIKIPKAMEANFLAPTTAVEERIANSIYQFRKAESERLEAELFKQTKRLADAERKLQCKTTKAALDSQRIATKKITWAKGKLADLRREKVEAKDSRIFPFQYAAVIVRKSGQNWIRPMRYHCRPSGKPASYDRRFDGLYNARRDNLRGFWKGQFGNSHALMRITGFYENVARHDFERRALKEGEKPENLVLAFHSQERAMTVACLWSHWEQPDQPPLDSFAAITDEPPPEVSATGHDRCVIVLRDEAASKWLGSEAMAPEEIDAILDDRPSLYYEHRVAA</sequence>
<dbReference type="SUPFAM" id="SSF143081">
    <property type="entry name" value="BB1717-like"/>
    <property type="match status" value="1"/>
</dbReference>
<keyword evidence="10" id="KW-1185">Reference proteome</keyword>
<proteinExistence type="inferred from homology"/>
<evidence type="ECO:0000256" key="3">
    <source>
        <dbReference type="ARBA" id="ARBA00022763"/>
    </source>
</evidence>
<comment type="caution">
    <text evidence="9">The sequence shown here is derived from an EMBL/GenBank/DDBJ whole genome shotgun (WGS) entry which is preliminary data.</text>
</comment>
<organism evidence="9 10">
    <name type="scientific">Oceanococcus atlanticus</name>
    <dbReference type="NCBI Taxonomy" id="1317117"/>
    <lineage>
        <taxon>Bacteria</taxon>
        <taxon>Pseudomonadati</taxon>
        <taxon>Pseudomonadota</taxon>
        <taxon>Gammaproteobacteria</taxon>
        <taxon>Chromatiales</taxon>
        <taxon>Oceanococcaceae</taxon>
        <taxon>Oceanococcus</taxon>
    </lineage>
</organism>
<dbReference type="InterPro" id="IPR036590">
    <property type="entry name" value="SRAP-like"/>
</dbReference>
<dbReference type="EC" id="3.4.-.-" evidence="8"/>
<dbReference type="Gene3D" id="3.90.1680.10">
    <property type="entry name" value="SOS response associated peptidase-like"/>
    <property type="match status" value="1"/>
</dbReference>
<evidence type="ECO:0000313" key="9">
    <source>
        <dbReference type="EMBL" id="ORE89447.1"/>
    </source>
</evidence>
<evidence type="ECO:0000256" key="4">
    <source>
        <dbReference type="ARBA" id="ARBA00022801"/>
    </source>
</evidence>
<evidence type="ECO:0000256" key="5">
    <source>
        <dbReference type="ARBA" id="ARBA00023124"/>
    </source>
</evidence>
<dbReference type="STRING" id="1317117.ATO7_06190"/>
<keyword evidence="4 8" id="KW-0378">Hydrolase</keyword>
<evidence type="ECO:0000313" key="10">
    <source>
        <dbReference type="Proteomes" id="UP000192342"/>
    </source>
</evidence>
<reference evidence="9 10" key="1">
    <citation type="submission" date="2013-04" db="EMBL/GenBank/DDBJ databases">
        <title>Oceanococcus atlanticus 22II-S10r2 Genome Sequencing.</title>
        <authorList>
            <person name="Lai Q."/>
            <person name="Li G."/>
            <person name="Shao Z."/>
        </authorList>
    </citation>
    <scope>NUCLEOTIDE SEQUENCE [LARGE SCALE GENOMIC DNA]</scope>
    <source>
        <strain evidence="9 10">22II-S10r2</strain>
    </source>
</reference>
<gene>
    <name evidence="9" type="ORF">ATO7_06190</name>
</gene>
<dbReference type="GO" id="GO:0106300">
    <property type="term" value="P:protein-DNA covalent cross-linking repair"/>
    <property type="evidence" value="ECO:0007669"/>
    <property type="project" value="InterPro"/>
</dbReference>
<name>A0A1Y1SIH4_9GAMM</name>
<dbReference type="PANTHER" id="PTHR13604">
    <property type="entry name" value="DC12-RELATED"/>
    <property type="match status" value="1"/>
</dbReference>
<evidence type="ECO:0000256" key="2">
    <source>
        <dbReference type="ARBA" id="ARBA00022670"/>
    </source>
</evidence>
<evidence type="ECO:0000256" key="1">
    <source>
        <dbReference type="ARBA" id="ARBA00008136"/>
    </source>
</evidence>
<dbReference type="Pfam" id="PF02586">
    <property type="entry name" value="SRAP"/>
    <property type="match status" value="1"/>
</dbReference>
<keyword evidence="3" id="KW-0227">DNA damage</keyword>
<dbReference type="PANTHER" id="PTHR13604:SF0">
    <property type="entry name" value="ABASIC SITE PROCESSING PROTEIN HMCES"/>
    <property type="match status" value="1"/>
</dbReference>
<dbReference type="GO" id="GO:0016829">
    <property type="term" value="F:lyase activity"/>
    <property type="evidence" value="ECO:0007669"/>
    <property type="project" value="UniProtKB-KW"/>
</dbReference>
<dbReference type="GO" id="GO:0003697">
    <property type="term" value="F:single-stranded DNA binding"/>
    <property type="evidence" value="ECO:0007669"/>
    <property type="project" value="InterPro"/>
</dbReference>
<dbReference type="OrthoDB" id="6192129at2"/>
<comment type="similarity">
    <text evidence="1 8">Belongs to the SOS response-associated peptidase family.</text>
</comment>
<dbReference type="GO" id="GO:0006508">
    <property type="term" value="P:proteolysis"/>
    <property type="evidence" value="ECO:0007669"/>
    <property type="project" value="UniProtKB-KW"/>
</dbReference>
<dbReference type="Proteomes" id="UP000192342">
    <property type="component" value="Unassembled WGS sequence"/>
</dbReference>
<evidence type="ECO:0000256" key="6">
    <source>
        <dbReference type="ARBA" id="ARBA00023125"/>
    </source>
</evidence>